<feature type="non-terminal residue" evidence="2">
    <location>
        <position position="1"/>
    </location>
</feature>
<comment type="caution">
    <text evidence="2">The sequence shown here is derived from an EMBL/GenBank/DDBJ whole genome shotgun (WGS) entry which is preliminary data.</text>
</comment>
<dbReference type="AlphaFoldDB" id="A0A8H6VMJ5"/>
<dbReference type="OrthoDB" id="3642820at2759"/>
<reference evidence="2" key="1">
    <citation type="submission" date="2020-04" db="EMBL/GenBank/DDBJ databases">
        <title>Draft genome resource of the tomato pathogen Pseudocercospora fuligena.</title>
        <authorList>
            <person name="Zaccaron A."/>
        </authorList>
    </citation>
    <scope>NUCLEOTIDE SEQUENCE</scope>
    <source>
        <strain evidence="2">PF001</strain>
    </source>
</reference>
<gene>
    <name evidence="2" type="ORF">HII31_01356</name>
</gene>
<keyword evidence="1" id="KW-0812">Transmembrane</keyword>
<keyword evidence="3" id="KW-1185">Reference proteome</keyword>
<dbReference type="EMBL" id="JABCIY010000016">
    <property type="protein sequence ID" value="KAF7197305.1"/>
    <property type="molecule type" value="Genomic_DNA"/>
</dbReference>
<organism evidence="2 3">
    <name type="scientific">Pseudocercospora fuligena</name>
    <dbReference type="NCBI Taxonomy" id="685502"/>
    <lineage>
        <taxon>Eukaryota</taxon>
        <taxon>Fungi</taxon>
        <taxon>Dikarya</taxon>
        <taxon>Ascomycota</taxon>
        <taxon>Pezizomycotina</taxon>
        <taxon>Dothideomycetes</taxon>
        <taxon>Dothideomycetidae</taxon>
        <taxon>Mycosphaerellales</taxon>
        <taxon>Mycosphaerellaceae</taxon>
        <taxon>Pseudocercospora</taxon>
    </lineage>
</organism>
<keyword evidence="1" id="KW-1133">Transmembrane helix</keyword>
<sequence length="250" mass="27609">RPAVNSLGGAKISHQHTDLRSENGVLFACHQTSEGITEPSHRLGGLTQRAPRLQSCKNVVSTFFLFALLAGLIAVLVSPQIASEASSHGCLLKGPPSFVKDKTLDYDFVRGLQVPKVQGPLDAILLIRNGNKMSAALTQKGDHIELRSSGPRRTARVIQHSPSQFVYREDYSYGQRVLHTMTFASTSIGDYSTKFDYEVKWKGSLAMVFLGKLGLTSPIGFNIGSIEDLRMALEDAYEDERRDWGDARYH</sequence>
<evidence type="ECO:0000313" key="2">
    <source>
        <dbReference type="EMBL" id="KAF7197305.1"/>
    </source>
</evidence>
<evidence type="ECO:0000313" key="3">
    <source>
        <dbReference type="Proteomes" id="UP000660729"/>
    </source>
</evidence>
<proteinExistence type="predicted"/>
<evidence type="ECO:0000256" key="1">
    <source>
        <dbReference type="SAM" id="Phobius"/>
    </source>
</evidence>
<name>A0A8H6VMJ5_9PEZI</name>
<accession>A0A8H6VMJ5</accession>
<keyword evidence="1" id="KW-0472">Membrane</keyword>
<protein>
    <submittedName>
        <fullName evidence="2">Uncharacterized protein</fullName>
    </submittedName>
</protein>
<feature type="transmembrane region" description="Helical" evidence="1">
    <location>
        <begin position="59"/>
        <end position="77"/>
    </location>
</feature>
<dbReference type="Proteomes" id="UP000660729">
    <property type="component" value="Unassembled WGS sequence"/>
</dbReference>